<evidence type="ECO:0000256" key="6">
    <source>
        <dbReference type="ARBA" id="ARBA00022989"/>
    </source>
</evidence>
<dbReference type="AlphaFoldDB" id="A0A3Q3X0A1"/>
<dbReference type="InterPro" id="IPR018108">
    <property type="entry name" value="MCP_transmembrane"/>
</dbReference>
<evidence type="ECO:0000256" key="1">
    <source>
        <dbReference type="ARBA" id="ARBA00004141"/>
    </source>
</evidence>
<evidence type="ECO:0000256" key="3">
    <source>
        <dbReference type="ARBA" id="ARBA00022448"/>
    </source>
</evidence>
<keyword evidence="5" id="KW-0677">Repeat</keyword>
<protein>
    <recommendedName>
        <fullName evidence="12">Uncoupling protein 2</fullName>
    </recommendedName>
</protein>
<keyword evidence="6" id="KW-1133">Transmembrane helix</keyword>
<dbReference type="Proteomes" id="UP000261620">
    <property type="component" value="Unplaced"/>
</dbReference>
<dbReference type="SUPFAM" id="SSF103506">
    <property type="entry name" value="Mitochondrial carrier"/>
    <property type="match status" value="1"/>
</dbReference>
<comment type="subcellular location">
    <subcellularLocation>
        <location evidence="1">Membrane</location>
        <topology evidence="1">Multi-pass membrane protein</topology>
    </subcellularLocation>
</comment>
<feature type="repeat" description="Solcar" evidence="8">
    <location>
        <begin position="113"/>
        <end position="203"/>
    </location>
</feature>
<dbReference type="Gene3D" id="1.50.40.10">
    <property type="entry name" value="Mitochondrial carrier domain"/>
    <property type="match status" value="1"/>
</dbReference>
<dbReference type="Ensembl" id="ENSMMOT00000021656.1">
    <property type="protein sequence ID" value="ENSMMOP00000021300.1"/>
    <property type="gene ID" value="ENSMMOG00000014795.1"/>
</dbReference>
<dbReference type="PANTHER" id="PTHR45618">
    <property type="entry name" value="MITOCHONDRIAL DICARBOXYLATE CARRIER-RELATED"/>
    <property type="match status" value="1"/>
</dbReference>
<keyword evidence="3 9" id="KW-0813">Transport</keyword>
<dbReference type="InterPro" id="IPR002067">
    <property type="entry name" value="MCP"/>
</dbReference>
<dbReference type="GO" id="GO:0016020">
    <property type="term" value="C:membrane"/>
    <property type="evidence" value="ECO:0007669"/>
    <property type="project" value="UniProtKB-SubCell"/>
</dbReference>
<keyword evidence="7 8" id="KW-0472">Membrane</keyword>
<accession>A0A3Q3X0A1</accession>
<reference evidence="10" key="2">
    <citation type="submission" date="2025-09" db="UniProtKB">
        <authorList>
            <consortium name="Ensembl"/>
        </authorList>
    </citation>
    <scope>IDENTIFICATION</scope>
</reference>
<proteinExistence type="inferred from homology"/>
<dbReference type="GO" id="GO:0055085">
    <property type="term" value="P:transmembrane transport"/>
    <property type="evidence" value="ECO:0007669"/>
    <property type="project" value="InterPro"/>
</dbReference>
<reference evidence="10" key="1">
    <citation type="submission" date="2025-08" db="UniProtKB">
        <authorList>
            <consortium name="Ensembl"/>
        </authorList>
    </citation>
    <scope>IDENTIFICATION</scope>
</reference>
<keyword evidence="11" id="KW-1185">Reference proteome</keyword>
<feature type="repeat" description="Solcar" evidence="8">
    <location>
        <begin position="11"/>
        <end position="108"/>
    </location>
</feature>
<evidence type="ECO:0000256" key="9">
    <source>
        <dbReference type="RuleBase" id="RU000488"/>
    </source>
</evidence>
<evidence type="ECO:0008006" key="12">
    <source>
        <dbReference type="Google" id="ProtNLM"/>
    </source>
</evidence>
<organism evidence="10 11">
    <name type="scientific">Mola mola</name>
    <name type="common">Ocean sunfish</name>
    <name type="synonym">Tetraodon mola</name>
    <dbReference type="NCBI Taxonomy" id="94237"/>
    <lineage>
        <taxon>Eukaryota</taxon>
        <taxon>Metazoa</taxon>
        <taxon>Chordata</taxon>
        <taxon>Craniata</taxon>
        <taxon>Vertebrata</taxon>
        <taxon>Euteleostomi</taxon>
        <taxon>Actinopterygii</taxon>
        <taxon>Neopterygii</taxon>
        <taxon>Teleostei</taxon>
        <taxon>Neoteleostei</taxon>
        <taxon>Acanthomorphata</taxon>
        <taxon>Eupercaria</taxon>
        <taxon>Tetraodontiformes</taxon>
        <taxon>Molidae</taxon>
        <taxon>Mola</taxon>
    </lineage>
</organism>
<dbReference type="PRINTS" id="PR00784">
    <property type="entry name" value="MTUNCOUPLING"/>
</dbReference>
<dbReference type="PROSITE" id="PS50920">
    <property type="entry name" value="SOLCAR"/>
    <property type="match status" value="2"/>
</dbReference>
<evidence type="ECO:0000256" key="7">
    <source>
        <dbReference type="ARBA" id="ARBA00023136"/>
    </source>
</evidence>
<sequence length="224" mass="23584">MVGLGPTDATPSVVVKFVSAGAAACIADLLTFPLDTAKVRLQIQGEERASAAAGEGPAVKYRGVFGTISTMVRTEGPRSIYSGLVAGLQRQMSFASVRIGLYDSVKQFYTEGTGIGSRLLAGCTTGAMAVAFAQPTDVVKVRFQAQARSPGQARRYSGTIDAYKTIAKEEGIKGLWRGTAPNVARNAIVNCTELVTYDLMKDALLSSTPLTGSCLLFYAWAPGT</sequence>
<evidence type="ECO:0000256" key="2">
    <source>
        <dbReference type="ARBA" id="ARBA00006375"/>
    </source>
</evidence>
<evidence type="ECO:0000256" key="4">
    <source>
        <dbReference type="ARBA" id="ARBA00022692"/>
    </source>
</evidence>
<name>A0A3Q3X0A1_MOLML</name>
<keyword evidence="4 8" id="KW-0812">Transmembrane</keyword>
<dbReference type="InterPro" id="IPR050391">
    <property type="entry name" value="Mito_Metabolite_Transporter"/>
</dbReference>
<evidence type="ECO:0000313" key="10">
    <source>
        <dbReference type="Ensembl" id="ENSMMOP00000021300.1"/>
    </source>
</evidence>
<evidence type="ECO:0000256" key="5">
    <source>
        <dbReference type="ARBA" id="ARBA00022737"/>
    </source>
</evidence>
<comment type="similarity">
    <text evidence="2 9">Belongs to the mitochondrial carrier (TC 2.A.29) family.</text>
</comment>
<dbReference type="InterPro" id="IPR023395">
    <property type="entry name" value="MCP_dom_sf"/>
</dbReference>
<evidence type="ECO:0000313" key="11">
    <source>
        <dbReference type="Proteomes" id="UP000261620"/>
    </source>
</evidence>
<evidence type="ECO:0000256" key="8">
    <source>
        <dbReference type="PROSITE-ProRule" id="PRU00282"/>
    </source>
</evidence>
<dbReference type="Pfam" id="PF00153">
    <property type="entry name" value="Mito_carr"/>
    <property type="match status" value="2"/>
</dbReference>